<feature type="non-terminal residue" evidence="1">
    <location>
        <position position="62"/>
    </location>
</feature>
<proteinExistence type="predicted"/>
<evidence type="ECO:0000313" key="1">
    <source>
        <dbReference type="EMBL" id="CDW40777.1"/>
    </source>
</evidence>
<sequence length="62" mass="7793">MGALNLLKYRLRKIVYFEFIKYYPSFFRISLSKRQTISEKFIDFKNFRRISSFHWSTIYSYF</sequence>
<dbReference type="EMBL" id="HACA01023416">
    <property type="protein sequence ID" value="CDW40777.1"/>
    <property type="molecule type" value="Transcribed_RNA"/>
</dbReference>
<reference evidence="1" key="1">
    <citation type="submission" date="2014-05" db="EMBL/GenBank/DDBJ databases">
        <authorList>
            <person name="Chronopoulou M."/>
        </authorList>
    </citation>
    <scope>NUCLEOTIDE SEQUENCE</scope>
    <source>
        <tissue evidence="1">Whole organism</tissue>
    </source>
</reference>
<name>A0A0K2USB5_LEPSM</name>
<protein>
    <submittedName>
        <fullName evidence="1">Uncharacterized protein</fullName>
    </submittedName>
</protein>
<organism evidence="1">
    <name type="scientific">Lepeophtheirus salmonis</name>
    <name type="common">Salmon louse</name>
    <name type="synonym">Caligus salmonis</name>
    <dbReference type="NCBI Taxonomy" id="72036"/>
    <lineage>
        <taxon>Eukaryota</taxon>
        <taxon>Metazoa</taxon>
        <taxon>Ecdysozoa</taxon>
        <taxon>Arthropoda</taxon>
        <taxon>Crustacea</taxon>
        <taxon>Multicrustacea</taxon>
        <taxon>Hexanauplia</taxon>
        <taxon>Copepoda</taxon>
        <taxon>Siphonostomatoida</taxon>
        <taxon>Caligidae</taxon>
        <taxon>Lepeophtheirus</taxon>
    </lineage>
</organism>
<accession>A0A0K2USB5</accession>
<dbReference type="AlphaFoldDB" id="A0A0K2USB5"/>